<accession>A0A0K0DRJ1</accession>
<protein>
    <submittedName>
        <fullName evidence="2">Peptidase_S8 domain-containing protein</fullName>
    </submittedName>
</protein>
<evidence type="ECO:0000313" key="1">
    <source>
        <dbReference type="Proteomes" id="UP000035642"/>
    </source>
</evidence>
<sequence length="241" mass="26926">MKIECNENGKCTCPGLKVNNFIIVLEMVDESTEQCPSEFPSEVMISKAESQQPDLLEKYGECADGRNVLIAILDTGVDPSLPSLQKTTTGARKIVDCIDCSGAGDVETSVVKSAVNGIVVGLTGRKLKVPENWENPTGKWHLGIKPIYELYPKSLRNVVKEDWKKEMWDSSHQVAKADALRQLVKHEECVGGFSDNLVRKDKHERENLACQVEFLKSVDKLEDKGPVADCIVWHDGHQWKY</sequence>
<dbReference type="WBParaSite" id="ACAC_0001438001-mRNA-1">
    <property type="protein sequence ID" value="ACAC_0001438001-mRNA-1"/>
    <property type="gene ID" value="ACAC_0001438001"/>
</dbReference>
<reference evidence="1" key="1">
    <citation type="submission" date="2012-09" db="EMBL/GenBank/DDBJ databases">
        <authorList>
            <person name="Martin A.A."/>
        </authorList>
    </citation>
    <scope>NUCLEOTIDE SEQUENCE</scope>
</reference>
<name>A0A0K0DRJ1_ANGCA</name>
<reference evidence="2" key="2">
    <citation type="submission" date="2017-02" db="UniProtKB">
        <authorList>
            <consortium name="WormBaseParasite"/>
        </authorList>
    </citation>
    <scope>IDENTIFICATION</scope>
</reference>
<dbReference type="SUPFAM" id="SSF52743">
    <property type="entry name" value="Subtilisin-like"/>
    <property type="match status" value="1"/>
</dbReference>
<dbReference type="GO" id="GO:0004252">
    <property type="term" value="F:serine-type endopeptidase activity"/>
    <property type="evidence" value="ECO:0007669"/>
    <property type="project" value="InterPro"/>
</dbReference>
<dbReference type="Proteomes" id="UP000035642">
    <property type="component" value="Unassembled WGS sequence"/>
</dbReference>
<dbReference type="InterPro" id="IPR036852">
    <property type="entry name" value="Peptidase_S8/S53_dom_sf"/>
</dbReference>
<organism evidence="1 2">
    <name type="scientific">Angiostrongylus cantonensis</name>
    <name type="common">Rat lungworm</name>
    <dbReference type="NCBI Taxonomy" id="6313"/>
    <lineage>
        <taxon>Eukaryota</taxon>
        <taxon>Metazoa</taxon>
        <taxon>Ecdysozoa</taxon>
        <taxon>Nematoda</taxon>
        <taxon>Chromadorea</taxon>
        <taxon>Rhabditida</taxon>
        <taxon>Rhabditina</taxon>
        <taxon>Rhabditomorpha</taxon>
        <taxon>Strongyloidea</taxon>
        <taxon>Metastrongylidae</taxon>
        <taxon>Angiostrongylus</taxon>
    </lineage>
</organism>
<keyword evidence="1" id="KW-1185">Reference proteome</keyword>
<dbReference type="STRING" id="6313.A0A0K0DRJ1"/>
<dbReference type="Gene3D" id="2.20.25.690">
    <property type="match status" value="2"/>
</dbReference>
<proteinExistence type="predicted"/>
<evidence type="ECO:0000313" key="2">
    <source>
        <dbReference type="WBParaSite" id="ACAC_0001438001-mRNA-1"/>
    </source>
</evidence>
<dbReference type="AlphaFoldDB" id="A0A0K0DRJ1"/>
<dbReference type="GO" id="GO:0006508">
    <property type="term" value="P:proteolysis"/>
    <property type="evidence" value="ECO:0007669"/>
    <property type="project" value="InterPro"/>
</dbReference>